<dbReference type="PROSITE" id="PS00211">
    <property type="entry name" value="ABC_TRANSPORTER_1"/>
    <property type="match status" value="1"/>
</dbReference>
<comment type="caution">
    <text evidence="6">The sequence shown here is derived from an EMBL/GenBank/DDBJ whole genome shotgun (WGS) entry which is preliminary data.</text>
</comment>
<dbReference type="EMBL" id="SUPK01000003">
    <property type="protein sequence ID" value="TJY42826.1"/>
    <property type="molecule type" value="Genomic_DNA"/>
</dbReference>
<name>A0A4U0FD35_9BACL</name>
<dbReference type="Pfam" id="PF00005">
    <property type="entry name" value="ABC_tran"/>
    <property type="match status" value="1"/>
</dbReference>
<accession>A0A4U0FD35</accession>
<dbReference type="GO" id="GO:0016887">
    <property type="term" value="F:ATP hydrolysis activity"/>
    <property type="evidence" value="ECO:0007669"/>
    <property type="project" value="InterPro"/>
</dbReference>
<dbReference type="Gene3D" id="3.40.50.300">
    <property type="entry name" value="P-loop containing nucleotide triphosphate hydrolases"/>
    <property type="match status" value="1"/>
</dbReference>
<evidence type="ECO:0000256" key="2">
    <source>
        <dbReference type="ARBA" id="ARBA00022448"/>
    </source>
</evidence>
<dbReference type="InterPro" id="IPR003593">
    <property type="entry name" value="AAA+_ATPase"/>
</dbReference>
<dbReference type="InterPro" id="IPR027417">
    <property type="entry name" value="P-loop_NTPase"/>
</dbReference>
<dbReference type="InterPro" id="IPR017871">
    <property type="entry name" value="ABC_transporter-like_CS"/>
</dbReference>
<gene>
    <name evidence="6" type="ORF">E5161_08285</name>
</gene>
<dbReference type="OrthoDB" id="9804819at2"/>
<dbReference type="PANTHER" id="PTHR43335:SF8">
    <property type="entry name" value="ABC TRANSPORTER, ATP-BINDING PROTEIN"/>
    <property type="match status" value="1"/>
</dbReference>
<evidence type="ECO:0000256" key="3">
    <source>
        <dbReference type="ARBA" id="ARBA00022741"/>
    </source>
</evidence>
<keyword evidence="4 6" id="KW-0067">ATP-binding</keyword>
<dbReference type="SMART" id="SM00382">
    <property type="entry name" value="AAA"/>
    <property type="match status" value="1"/>
</dbReference>
<dbReference type="GO" id="GO:0005524">
    <property type="term" value="F:ATP binding"/>
    <property type="evidence" value="ECO:0007669"/>
    <property type="project" value="UniProtKB-KW"/>
</dbReference>
<dbReference type="SUPFAM" id="SSF52540">
    <property type="entry name" value="P-loop containing nucleoside triphosphate hydrolases"/>
    <property type="match status" value="1"/>
</dbReference>
<organism evidence="6 7">
    <name type="scientific">Cohnella pontilimi</name>
    <dbReference type="NCBI Taxonomy" id="2564100"/>
    <lineage>
        <taxon>Bacteria</taxon>
        <taxon>Bacillati</taxon>
        <taxon>Bacillota</taxon>
        <taxon>Bacilli</taxon>
        <taxon>Bacillales</taxon>
        <taxon>Paenibacillaceae</taxon>
        <taxon>Cohnella</taxon>
    </lineage>
</organism>
<reference evidence="6 7" key="1">
    <citation type="submission" date="2019-04" db="EMBL/GenBank/DDBJ databases">
        <title>Cohnella sp. nov., isolated from soil.</title>
        <authorList>
            <person name="Kim W."/>
        </authorList>
    </citation>
    <scope>NUCLEOTIDE SEQUENCE [LARGE SCALE GENOMIC DNA]</scope>
    <source>
        <strain evidence="6 7">CAU 1483</strain>
    </source>
</reference>
<evidence type="ECO:0000313" key="6">
    <source>
        <dbReference type="EMBL" id="TJY42826.1"/>
    </source>
</evidence>
<evidence type="ECO:0000259" key="5">
    <source>
        <dbReference type="PROSITE" id="PS50893"/>
    </source>
</evidence>
<feature type="domain" description="ABC transporter" evidence="5">
    <location>
        <begin position="5"/>
        <end position="233"/>
    </location>
</feature>
<keyword evidence="2" id="KW-0813">Transport</keyword>
<dbReference type="CDD" id="cd03268">
    <property type="entry name" value="ABC_BcrA_bacitracin_resist"/>
    <property type="match status" value="1"/>
</dbReference>
<dbReference type="RefSeq" id="WP_136777245.1">
    <property type="nucleotide sequence ID" value="NZ_SUPK01000003.1"/>
</dbReference>
<evidence type="ECO:0000313" key="7">
    <source>
        <dbReference type="Proteomes" id="UP000309673"/>
    </source>
</evidence>
<dbReference type="Proteomes" id="UP000309673">
    <property type="component" value="Unassembled WGS sequence"/>
</dbReference>
<keyword evidence="7" id="KW-1185">Reference proteome</keyword>
<proteinExistence type="inferred from homology"/>
<keyword evidence="3" id="KW-0547">Nucleotide-binding</keyword>
<protein>
    <submittedName>
        <fullName evidence="6">ABC transporter ATP-binding protein</fullName>
    </submittedName>
</protein>
<dbReference type="PROSITE" id="PS50893">
    <property type="entry name" value="ABC_TRANSPORTER_2"/>
    <property type="match status" value="1"/>
</dbReference>
<dbReference type="PANTHER" id="PTHR43335">
    <property type="entry name" value="ABC TRANSPORTER, ATP-BINDING PROTEIN"/>
    <property type="match status" value="1"/>
</dbReference>
<sequence>MGYVLRTNNLSKRYGNQAVVNDLNMNIRSGDIYGFLGQNGAGKTTTLRMILGLIKPTAGEIELFGESLSGGRARAMERIGAIIEYPGFYLNLSAVENLEVHRRLMGMGNKEIMEEVLAMVGLLDARNQKVKNYSLGMKQRLGIARALLHHPELLVLDEPTNGLDPSGIKEIRQLFRDLARQRGITFIISSHLLSEVEQLATRVGIIHRGWLLEEIDYDTLQRKTRNYLEVMVDDDKKAAYVLEQKLGVSDYRIAGPGIVHLYDYLEQSDKVNLTLISHGVGVKQILLSGDSLEDYFLRLTGGESHA</sequence>
<dbReference type="AlphaFoldDB" id="A0A4U0FD35"/>
<evidence type="ECO:0000256" key="1">
    <source>
        <dbReference type="ARBA" id="ARBA00005417"/>
    </source>
</evidence>
<dbReference type="InterPro" id="IPR003439">
    <property type="entry name" value="ABC_transporter-like_ATP-bd"/>
</dbReference>
<comment type="similarity">
    <text evidence="1">Belongs to the ABC transporter superfamily.</text>
</comment>
<evidence type="ECO:0000256" key="4">
    <source>
        <dbReference type="ARBA" id="ARBA00022840"/>
    </source>
</evidence>